<evidence type="ECO:0000256" key="9">
    <source>
        <dbReference type="ARBA" id="ARBA00093632"/>
    </source>
</evidence>
<evidence type="ECO:0000256" key="11">
    <source>
        <dbReference type="SAM" id="Phobius"/>
    </source>
</evidence>
<dbReference type="EMBL" id="JAGEUA010000003">
    <property type="protein sequence ID" value="KAL0993703.1"/>
    <property type="molecule type" value="Genomic_DNA"/>
</dbReference>
<evidence type="ECO:0000256" key="5">
    <source>
        <dbReference type="ARBA" id="ARBA00022989"/>
    </source>
</evidence>
<evidence type="ECO:0000256" key="3">
    <source>
        <dbReference type="ARBA" id="ARBA00022502"/>
    </source>
</evidence>
<dbReference type="Pfam" id="PF10277">
    <property type="entry name" value="Frag1"/>
    <property type="match status" value="1"/>
</dbReference>
<protein>
    <recommendedName>
        <fullName evidence="9">Acyltransferase PGAP2</fullName>
    </recommendedName>
    <alternativeName>
        <fullName evidence="10">Post-GPI attachment to proteins factor 2</fullName>
    </alternativeName>
</protein>
<keyword evidence="3" id="KW-0337">GPI-anchor biosynthesis</keyword>
<feature type="transmembrane region" description="Helical" evidence="11">
    <location>
        <begin position="161"/>
        <end position="185"/>
    </location>
</feature>
<dbReference type="GO" id="GO:0000139">
    <property type="term" value="C:Golgi membrane"/>
    <property type="evidence" value="ECO:0007669"/>
    <property type="project" value="UniProtKB-SubCell"/>
</dbReference>
<accession>A0ABD0X332</accession>
<comment type="caution">
    <text evidence="13">The sequence shown here is derived from an EMBL/GenBank/DDBJ whole genome shotgun (WGS) entry which is preliminary data.</text>
</comment>
<evidence type="ECO:0000256" key="7">
    <source>
        <dbReference type="ARBA" id="ARBA00023136"/>
    </source>
</evidence>
<name>A0ABD0X332_UMBPY</name>
<evidence type="ECO:0000256" key="2">
    <source>
        <dbReference type="ARBA" id="ARBA00007414"/>
    </source>
</evidence>
<comment type="function">
    <text evidence="8">Involved in the fatty acid remodeling steps of GPI-anchor maturation where the unsaturated acyl chain at sn-2 of inositol phosphate is replaced by a saturated stearoyl chain. May catalyze the second step of the fatty acid remodeling, by reacylating a lyso-GPI intermediate at sn-2 of inositol phosphate by a saturated chain. The fatty acid remodeling steps is critical for the integration of GPI-APs into lipid rafts.</text>
</comment>
<feature type="domain" description="CWH43-like N-terminal" evidence="12">
    <location>
        <begin position="147"/>
        <end position="189"/>
    </location>
</feature>
<keyword evidence="5 11" id="KW-1133">Transmembrane helix</keyword>
<evidence type="ECO:0000313" key="14">
    <source>
        <dbReference type="Proteomes" id="UP001557470"/>
    </source>
</evidence>
<keyword evidence="7 11" id="KW-0472">Membrane</keyword>
<dbReference type="InterPro" id="IPR019402">
    <property type="entry name" value="CWH43_N"/>
</dbReference>
<organism evidence="13 14">
    <name type="scientific">Umbra pygmaea</name>
    <name type="common">Eastern mudminnow</name>
    <dbReference type="NCBI Taxonomy" id="75934"/>
    <lineage>
        <taxon>Eukaryota</taxon>
        <taxon>Metazoa</taxon>
        <taxon>Chordata</taxon>
        <taxon>Craniata</taxon>
        <taxon>Vertebrata</taxon>
        <taxon>Euteleostomi</taxon>
        <taxon>Actinopterygii</taxon>
        <taxon>Neopterygii</taxon>
        <taxon>Teleostei</taxon>
        <taxon>Protacanthopterygii</taxon>
        <taxon>Esociformes</taxon>
        <taxon>Umbridae</taxon>
        <taxon>Umbra</taxon>
    </lineage>
</organism>
<dbReference type="AlphaFoldDB" id="A0ABD0X332"/>
<evidence type="ECO:0000256" key="4">
    <source>
        <dbReference type="ARBA" id="ARBA00022692"/>
    </source>
</evidence>
<evidence type="ECO:0000313" key="13">
    <source>
        <dbReference type="EMBL" id="KAL0993703.1"/>
    </source>
</evidence>
<sequence>MWAGWTYILFVCAWLSLLPFHLLVKGLLQFSAIDLLRLRSHLPGHAPEPFYLHPDIAFQPCRRYIHQGSRRNFHHNNSTAIKSIWSSSRRPPRYTNLAVDHSVLAHLAWSASTTTSCDITSLNFALLNIRSLTGKGHLIQDLISNPAYFFRRHNKYCEPGIYTMFALFEYLVVLSNMAFHATAFLDFGNKEFMVATPTEDKRY</sequence>
<keyword evidence="14" id="KW-1185">Reference proteome</keyword>
<keyword evidence="6" id="KW-0333">Golgi apparatus</keyword>
<dbReference type="Proteomes" id="UP001557470">
    <property type="component" value="Unassembled WGS sequence"/>
</dbReference>
<comment type="similarity">
    <text evidence="2">Belongs to the PGAP2 family.</text>
</comment>
<reference evidence="13 14" key="1">
    <citation type="submission" date="2024-06" db="EMBL/GenBank/DDBJ databases">
        <authorList>
            <person name="Pan Q."/>
            <person name="Wen M."/>
            <person name="Jouanno E."/>
            <person name="Zahm M."/>
            <person name="Klopp C."/>
            <person name="Cabau C."/>
            <person name="Louis A."/>
            <person name="Berthelot C."/>
            <person name="Parey E."/>
            <person name="Roest Crollius H."/>
            <person name="Montfort J."/>
            <person name="Robinson-Rechavi M."/>
            <person name="Bouchez O."/>
            <person name="Lampietro C."/>
            <person name="Lopez Roques C."/>
            <person name="Donnadieu C."/>
            <person name="Postlethwait J."/>
            <person name="Bobe J."/>
            <person name="Verreycken H."/>
            <person name="Guiguen Y."/>
        </authorList>
    </citation>
    <scope>NUCLEOTIDE SEQUENCE [LARGE SCALE GENOMIC DNA]</scope>
    <source>
        <strain evidence="13">Up_M1</strain>
        <tissue evidence="13">Testis</tissue>
    </source>
</reference>
<dbReference type="PANTHER" id="PTHR12892">
    <property type="entry name" value="FGF RECEPTOR ACTIVATING PROTEIN 1"/>
    <property type="match status" value="1"/>
</dbReference>
<comment type="subcellular location">
    <subcellularLocation>
        <location evidence="1">Golgi apparatus membrane</location>
        <topology evidence="1">Multi-pass membrane protein</topology>
    </subcellularLocation>
</comment>
<gene>
    <name evidence="13" type="ORF">UPYG_G00112080</name>
</gene>
<evidence type="ECO:0000256" key="10">
    <source>
        <dbReference type="ARBA" id="ARBA00093676"/>
    </source>
</evidence>
<evidence type="ECO:0000256" key="6">
    <source>
        <dbReference type="ARBA" id="ARBA00023034"/>
    </source>
</evidence>
<evidence type="ECO:0000259" key="12">
    <source>
        <dbReference type="Pfam" id="PF10277"/>
    </source>
</evidence>
<evidence type="ECO:0000256" key="1">
    <source>
        <dbReference type="ARBA" id="ARBA00004653"/>
    </source>
</evidence>
<dbReference type="InterPro" id="IPR039545">
    <property type="entry name" value="PGAP2"/>
</dbReference>
<evidence type="ECO:0000256" key="8">
    <source>
        <dbReference type="ARBA" id="ARBA00093421"/>
    </source>
</evidence>
<proteinExistence type="inferred from homology"/>
<feature type="transmembrane region" description="Helical" evidence="11">
    <location>
        <begin position="6"/>
        <end position="28"/>
    </location>
</feature>
<dbReference type="PANTHER" id="PTHR12892:SF11">
    <property type="entry name" value="POST-GPI ATTACHMENT TO PROTEINS FACTOR 2"/>
    <property type="match status" value="1"/>
</dbReference>
<keyword evidence="4 11" id="KW-0812">Transmembrane</keyword>
<dbReference type="GO" id="GO:0006506">
    <property type="term" value="P:GPI anchor biosynthetic process"/>
    <property type="evidence" value="ECO:0007669"/>
    <property type="project" value="UniProtKB-KW"/>
</dbReference>